<proteinExistence type="predicted"/>
<dbReference type="Proteomes" id="UP001529338">
    <property type="component" value="Unassembled WGS sequence"/>
</dbReference>
<feature type="transmembrane region" description="Helical" evidence="1">
    <location>
        <begin position="12"/>
        <end position="36"/>
    </location>
</feature>
<keyword evidence="1" id="KW-1133">Transmembrane helix</keyword>
<evidence type="ECO:0000313" key="3">
    <source>
        <dbReference type="Proteomes" id="UP001529338"/>
    </source>
</evidence>
<evidence type="ECO:0000256" key="1">
    <source>
        <dbReference type="SAM" id="Phobius"/>
    </source>
</evidence>
<dbReference type="EMBL" id="JAUCGQ010000001">
    <property type="protein sequence ID" value="MDM7854913.1"/>
    <property type="molecule type" value="Genomic_DNA"/>
</dbReference>
<sequence length="90" mass="10111">MLLATDSDSSSLLASGLAIFWVALVAFMWVVVLVALIRVIQKAGYSGWWVLIGLVPIVNLVMFLVFAYGRWPVLEENARMRHRLELPPGR</sequence>
<reference evidence="2 3" key="1">
    <citation type="submission" date="2023-06" db="EMBL/GenBank/DDBJ databases">
        <title>Cellulomonas sp. MW4 Whole genome sequence.</title>
        <authorList>
            <person name="Park S."/>
        </authorList>
    </citation>
    <scope>NUCLEOTIDE SEQUENCE [LARGE SCALE GENOMIC DNA]</scope>
    <source>
        <strain evidence="2 3">MW4</strain>
    </source>
</reference>
<comment type="caution">
    <text evidence="2">The sequence shown here is derived from an EMBL/GenBank/DDBJ whole genome shotgun (WGS) entry which is preliminary data.</text>
</comment>
<feature type="transmembrane region" description="Helical" evidence="1">
    <location>
        <begin position="48"/>
        <end position="71"/>
    </location>
</feature>
<evidence type="ECO:0008006" key="4">
    <source>
        <dbReference type="Google" id="ProtNLM"/>
    </source>
</evidence>
<keyword evidence="1" id="KW-0812">Transmembrane</keyword>
<keyword evidence="1" id="KW-0472">Membrane</keyword>
<evidence type="ECO:0000313" key="2">
    <source>
        <dbReference type="EMBL" id="MDM7854913.1"/>
    </source>
</evidence>
<protein>
    <recommendedName>
        <fullName evidence="4">Cardiolipin synthase N-terminal domain-containing protein</fullName>
    </recommendedName>
</protein>
<dbReference type="RefSeq" id="WP_289454733.1">
    <property type="nucleotide sequence ID" value="NZ_JAUCGQ010000001.1"/>
</dbReference>
<organism evidence="2 3">
    <name type="scientific">Cellulomonas alba</name>
    <dbReference type="NCBI Taxonomy" id="3053467"/>
    <lineage>
        <taxon>Bacteria</taxon>
        <taxon>Bacillati</taxon>
        <taxon>Actinomycetota</taxon>
        <taxon>Actinomycetes</taxon>
        <taxon>Micrococcales</taxon>
        <taxon>Cellulomonadaceae</taxon>
        <taxon>Cellulomonas</taxon>
    </lineage>
</organism>
<gene>
    <name evidence="2" type="ORF">QRT04_08220</name>
</gene>
<accession>A0ABT7SFG5</accession>
<keyword evidence="3" id="KW-1185">Reference proteome</keyword>
<name>A0ABT7SFG5_9CELL</name>